<feature type="domain" description="Tf2-1-like SH3-like" evidence="2">
    <location>
        <begin position="75"/>
        <end position="116"/>
    </location>
</feature>
<evidence type="ECO:0000259" key="1">
    <source>
        <dbReference type="Pfam" id="PF07727"/>
    </source>
</evidence>
<sequence length="817" mass="93147">MSSIPDKDGMYIEVLERDVEVVRNASGYEACVRNLVVVGILTLREAEIEESKMIGLELEQDTTKVFVIKESLKEAKDRVVRFGKKGKLAPRYIGLFEILERIGPVAYRLRLPDELSIGNYLSGVKISTSQAGQSCAETYGTVGYDPPQMIVNVGMAGKPTCSGFYNFFLFVYSCVHEKFDGIFHVGFTKWVLKNKKDERGIVIRNKARLVAQGHTQEEGIDYDEVFAPVARIEDIRLFLAYASFMGFTVYHMDVKSAFLYGTIDEEVYVIQPLGFQDPEFPAKVYKVEKAMYGLHQAPRAWYGTLSKYLLKNGFRKGKIDQTLFIRRQREDFILVQVYVDDIIFGSKNPQLCREFEALMHEKFQMSAMGELNFFLSLQVLQKEDGIFLSQDMYVGDILKKFRYTKVRSSNTPMDKENPWGKDETGKDVDLHLYRSMIGSLMYLTASRPDIMFAHLDTIPATKSDEVIKSSVENLVPIPSESEDIPDNMCDVPFHDNSPPFDISKDQFEDFSNNDDSTSIDDDSFSIDDIEYVEASPPDSELISLEVVEIVILEVGGIDADIFLTIKDDILRKKLLNINLLIAKIEALKDNPTPYSNFMTNLLHFETNTFDNSLPESKTFCFDSKEITSGSITTRADISLPDYEALYDDHVKEISSGSTTTHSDFSLYDSFIFDLSINPFRPTDRSDFYEFADELAHIISPPEYDCFSFKNEPNSRDFTMDVVEYIFLTREPKVHVHNVLPTHPTIQLNLDFILSSESLFAYNEDTIFDPGISNYHFSSLMSDVSHQSGTFIKYNVYPKQLNGISMEILFSTYSPMDQ</sequence>
<protein>
    <submittedName>
        <fullName evidence="3">Putative ribonuclease H-like domain-containing protein</fullName>
    </submittedName>
</protein>
<dbReference type="InterPro" id="IPR043502">
    <property type="entry name" value="DNA/RNA_pol_sf"/>
</dbReference>
<dbReference type="Pfam" id="PF24626">
    <property type="entry name" value="SH3_Tf2-1"/>
    <property type="match status" value="1"/>
</dbReference>
<dbReference type="SUPFAM" id="SSF56672">
    <property type="entry name" value="DNA/RNA polymerases"/>
    <property type="match status" value="1"/>
</dbReference>
<organism evidence="3">
    <name type="scientific">Tanacetum cinerariifolium</name>
    <name type="common">Dalmatian daisy</name>
    <name type="synonym">Chrysanthemum cinerariifolium</name>
    <dbReference type="NCBI Taxonomy" id="118510"/>
    <lineage>
        <taxon>Eukaryota</taxon>
        <taxon>Viridiplantae</taxon>
        <taxon>Streptophyta</taxon>
        <taxon>Embryophyta</taxon>
        <taxon>Tracheophyta</taxon>
        <taxon>Spermatophyta</taxon>
        <taxon>Magnoliopsida</taxon>
        <taxon>eudicotyledons</taxon>
        <taxon>Gunneridae</taxon>
        <taxon>Pentapetalae</taxon>
        <taxon>asterids</taxon>
        <taxon>campanulids</taxon>
        <taxon>Asterales</taxon>
        <taxon>Asteraceae</taxon>
        <taxon>Asteroideae</taxon>
        <taxon>Anthemideae</taxon>
        <taxon>Anthemidinae</taxon>
        <taxon>Tanacetum</taxon>
    </lineage>
</organism>
<dbReference type="PANTHER" id="PTHR46148:SF60">
    <property type="entry name" value="CHROMO DOMAIN-CONTAINING PROTEIN"/>
    <property type="match status" value="1"/>
</dbReference>
<feature type="domain" description="Reverse transcriptase Ty1/copia-type" evidence="1">
    <location>
        <begin position="188"/>
        <end position="414"/>
    </location>
</feature>
<reference evidence="3" key="1">
    <citation type="journal article" date="2019" name="Sci. Rep.">
        <title>Draft genome of Tanacetum cinerariifolium, the natural source of mosquito coil.</title>
        <authorList>
            <person name="Yamashiro T."/>
            <person name="Shiraishi A."/>
            <person name="Satake H."/>
            <person name="Nakayama K."/>
        </authorList>
    </citation>
    <scope>NUCLEOTIDE SEQUENCE</scope>
</reference>
<dbReference type="InterPro" id="IPR056924">
    <property type="entry name" value="SH3_Tf2-1"/>
</dbReference>
<proteinExistence type="predicted"/>
<dbReference type="AlphaFoldDB" id="A0A6L2KUX3"/>
<gene>
    <name evidence="3" type="ORF">Tci_024365</name>
</gene>
<dbReference type="Pfam" id="PF07727">
    <property type="entry name" value="RVT_2"/>
    <property type="match status" value="1"/>
</dbReference>
<name>A0A6L2KUX3_TANCI</name>
<dbReference type="InterPro" id="IPR013103">
    <property type="entry name" value="RVT_2"/>
</dbReference>
<comment type="caution">
    <text evidence="3">The sequence shown here is derived from an EMBL/GenBank/DDBJ whole genome shotgun (WGS) entry which is preliminary data.</text>
</comment>
<evidence type="ECO:0000313" key="3">
    <source>
        <dbReference type="EMBL" id="GEU52387.1"/>
    </source>
</evidence>
<dbReference type="EMBL" id="BKCJ010003007">
    <property type="protein sequence ID" value="GEU52387.1"/>
    <property type="molecule type" value="Genomic_DNA"/>
</dbReference>
<dbReference type="PANTHER" id="PTHR46148">
    <property type="entry name" value="CHROMO DOMAIN-CONTAINING PROTEIN"/>
    <property type="match status" value="1"/>
</dbReference>
<evidence type="ECO:0000259" key="2">
    <source>
        <dbReference type="Pfam" id="PF24626"/>
    </source>
</evidence>
<accession>A0A6L2KUX3</accession>